<sequence>MQDGFGLTILIIFIVAMTAAFIRRTVKDKCLKSLSGYPVVLEIASGKLVWGILRVENTGFELTYDIPHQDVQGHTENSFLLYKSEYDQIIMLSRFENALSSAGAEKRRQTIDKIHHPGFFKRSQRKVANFFNTLKDSVLEVVDLVIGQAKRSSYGSLLASNEKYVSKLKTEVFGSFGTSFEPLLERHIGNRVVLEVKRNGQIHEYCGILKEYTADFIELMDVTHSYEGFTEKWPEWAQKTADLVAPRRLATVRHLAE</sequence>
<name>A0A2N1PP08_9BACT</name>
<gene>
    <name evidence="2" type="ORF">CVV64_11055</name>
</gene>
<evidence type="ECO:0000313" key="3">
    <source>
        <dbReference type="Proteomes" id="UP000233256"/>
    </source>
</evidence>
<feature type="transmembrane region" description="Helical" evidence="1">
    <location>
        <begin position="6"/>
        <end position="22"/>
    </location>
</feature>
<dbReference type="AlphaFoldDB" id="A0A2N1PP08"/>
<comment type="caution">
    <text evidence="2">The sequence shown here is derived from an EMBL/GenBank/DDBJ whole genome shotgun (WGS) entry which is preliminary data.</text>
</comment>
<dbReference type="EMBL" id="PGXC01000008">
    <property type="protein sequence ID" value="PKK90050.1"/>
    <property type="molecule type" value="Genomic_DNA"/>
</dbReference>
<reference evidence="2 3" key="1">
    <citation type="journal article" date="2017" name="ISME J.">
        <title>Potential for microbial H2 and metal transformations associated with novel bacteria and archaea in deep terrestrial subsurface sediments.</title>
        <authorList>
            <person name="Hernsdorf A.W."/>
            <person name="Amano Y."/>
            <person name="Miyakawa K."/>
            <person name="Ise K."/>
            <person name="Suzuki Y."/>
            <person name="Anantharaman K."/>
            <person name="Probst A."/>
            <person name="Burstein D."/>
            <person name="Thomas B.C."/>
            <person name="Banfield J.F."/>
        </authorList>
    </citation>
    <scope>NUCLEOTIDE SEQUENCE [LARGE SCALE GENOMIC DNA]</scope>
    <source>
        <strain evidence="2">HGW-Wallbacteria-1</strain>
    </source>
</reference>
<accession>A0A2N1PP08</accession>
<proteinExistence type="predicted"/>
<organism evidence="2 3">
    <name type="scientific">Candidatus Wallbacteria bacterium HGW-Wallbacteria-1</name>
    <dbReference type="NCBI Taxonomy" id="2013854"/>
    <lineage>
        <taxon>Bacteria</taxon>
        <taxon>Candidatus Walliibacteriota</taxon>
    </lineage>
</organism>
<dbReference type="Proteomes" id="UP000233256">
    <property type="component" value="Unassembled WGS sequence"/>
</dbReference>
<keyword evidence="1" id="KW-0812">Transmembrane</keyword>
<keyword evidence="1" id="KW-1133">Transmembrane helix</keyword>
<evidence type="ECO:0000256" key="1">
    <source>
        <dbReference type="SAM" id="Phobius"/>
    </source>
</evidence>
<keyword evidence="1" id="KW-0472">Membrane</keyword>
<evidence type="ECO:0000313" key="2">
    <source>
        <dbReference type="EMBL" id="PKK90050.1"/>
    </source>
</evidence>
<protein>
    <submittedName>
        <fullName evidence="2">Uncharacterized protein</fullName>
    </submittedName>
</protein>